<dbReference type="Proteomes" id="UP000282613">
    <property type="component" value="Unassembled WGS sequence"/>
</dbReference>
<reference evidence="2 3" key="2">
    <citation type="submission" date="2018-11" db="EMBL/GenBank/DDBJ databases">
        <authorList>
            <consortium name="Pathogen Informatics"/>
        </authorList>
    </citation>
    <scope>NUCLEOTIDE SEQUENCE [LARGE SCALE GENOMIC DNA]</scope>
</reference>
<feature type="compositionally biased region" description="Low complexity" evidence="1">
    <location>
        <begin position="497"/>
        <end position="506"/>
    </location>
</feature>
<feature type="region of interest" description="Disordered" evidence="1">
    <location>
        <begin position="410"/>
        <end position="534"/>
    </location>
</feature>
<protein>
    <submittedName>
        <fullName evidence="4">Protein kinase domain-containing protein</fullName>
    </submittedName>
</protein>
<sequence>MRFLSTLQRFALVPQSQVHHEDAKIGDVHSLLHSQPLELIKLGKELRQLERRAALERRKRQDSSSTLSQIVSGVIRRRHSRIRSGLYGLISSKPSTSKQKDNIESLLQTIDTFIQWSRSHGPLLRSFSNDNTSVRMTDFKYFRYARPRVTFQKADQAPRGRTHFEVDGKSPREWRVQTNFNIISSAMGCQQGVKSPQYDFERIVTNLRGSRTPASINLSILLPPRQLWSELEAQSLEGSLKDDMEEIEDNANALIVVEDENQSQLNFASIKPSHEVHKSAPKLIKTKSESSAFHSCRLTIFSAYIALRWVRHLLALGRRKGFSLVNQLYFGEITASSQSASLLAILDLSPDNVITCPKLKASLLRAKATEVQYAQKEALQKGSDSARHTTQGISRSPLLFFARNRVRHRRSENSTWSSSGNESLISSASTSLQSRRNLGRSVGGGRSTSRSGGRSGGRNSGTSGGGHLLTRKDSNLLASRPFRKRSISSFHMAPRKSSISSNISVRSEIDTSDSEGKMHTKATPTRERRDNTREKSPMFSMLQRLRRKNAPGYLSLQPVQRISERVKTLLSRLTINMMRGCKYHQIKKTRLGVTLAYALRNQIRDLLIEEHECDATGCQDEGTVALDAGADTADTAGYRVITHVAVVEVMQQSIIMASQGLHEHHVDTYYGFTFRYQDAITVATVFLVRQFVKFPNVITTSNPIVRDVYERLVSFL</sequence>
<name>A0A0R3W578_TAEAS</name>
<organism evidence="4">
    <name type="scientific">Taenia asiatica</name>
    <name type="common">Asian tapeworm</name>
    <dbReference type="NCBI Taxonomy" id="60517"/>
    <lineage>
        <taxon>Eukaryota</taxon>
        <taxon>Metazoa</taxon>
        <taxon>Spiralia</taxon>
        <taxon>Lophotrochozoa</taxon>
        <taxon>Platyhelminthes</taxon>
        <taxon>Cestoda</taxon>
        <taxon>Eucestoda</taxon>
        <taxon>Cyclophyllidea</taxon>
        <taxon>Taeniidae</taxon>
        <taxon>Taenia</taxon>
    </lineage>
</organism>
<feature type="compositionally biased region" description="Basic and acidic residues" evidence="1">
    <location>
        <begin position="514"/>
        <end position="534"/>
    </location>
</feature>
<evidence type="ECO:0000313" key="2">
    <source>
        <dbReference type="EMBL" id="VDK34779.1"/>
    </source>
</evidence>
<evidence type="ECO:0000313" key="4">
    <source>
        <dbReference type="WBParaSite" id="TASK_0000525401-mRNA-1"/>
    </source>
</evidence>
<reference evidence="4" key="1">
    <citation type="submission" date="2017-02" db="UniProtKB">
        <authorList>
            <consortium name="WormBaseParasite"/>
        </authorList>
    </citation>
    <scope>IDENTIFICATION</scope>
</reference>
<feature type="compositionally biased region" description="Polar residues" evidence="1">
    <location>
        <begin position="413"/>
        <end position="422"/>
    </location>
</feature>
<dbReference type="EMBL" id="UYRS01018403">
    <property type="protein sequence ID" value="VDK34779.1"/>
    <property type="molecule type" value="Genomic_DNA"/>
</dbReference>
<dbReference type="OrthoDB" id="6276302at2759"/>
<evidence type="ECO:0000313" key="3">
    <source>
        <dbReference type="Proteomes" id="UP000282613"/>
    </source>
</evidence>
<feature type="compositionally biased region" description="Gly residues" evidence="1">
    <location>
        <begin position="453"/>
        <end position="467"/>
    </location>
</feature>
<keyword evidence="3" id="KW-1185">Reference proteome</keyword>
<accession>A0A0R3W578</accession>
<evidence type="ECO:0000256" key="1">
    <source>
        <dbReference type="SAM" id="MobiDB-lite"/>
    </source>
</evidence>
<gene>
    <name evidence="2" type="ORF">TASK_LOCUS5255</name>
</gene>
<proteinExistence type="predicted"/>
<dbReference type="CDD" id="cd21451">
    <property type="entry name" value="DLC-like_TCTEX1D"/>
    <property type="match status" value="1"/>
</dbReference>
<dbReference type="WBParaSite" id="TASK_0000525401-mRNA-1">
    <property type="protein sequence ID" value="TASK_0000525401-mRNA-1"/>
    <property type="gene ID" value="TASK_0000525401"/>
</dbReference>
<feature type="compositionally biased region" description="Low complexity" evidence="1">
    <location>
        <begin position="423"/>
        <end position="434"/>
    </location>
</feature>
<dbReference type="AlphaFoldDB" id="A0A0R3W578"/>